<dbReference type="NCBIfam" id="TIGR01930">
    <property type="entry name" value="AcCoA-C-Actrans"/>
    <property type="match status" value="1"/>
</dbReference>
<name>A0A0M0I5A3_9VIBR</name>
<dbReference type="GO" id="GO:0044281">
    <property type="term" value="P:small molecule metabolic process"/>
    <property type="evidence" value="ECO:0007669"/>
    <property type="project" value="UniProtKB-ARBA"/>
</dbReference>
<dbReference type="EMBL" id="LHPI01000001">
    <property type="protein sequence ID" value="KOO09312.1"/>
    <property type="molecule type" value="Genomic_DNA"/>
</dbReference>
<evidence type="ECO:0000313" key="9">
    <source>
        <dbReference type="Proteomes" id="UP000037530"/>
    </source>
</evidence>
<dbReference type="InterPro" id="IPR020610">
    <property type="entry name" value="Thiolase_AS"/>
</dbReference>
<dbReference type="STRING" id="171383.AKJ31_02850"/>
<comment type="similarity">
    <text evidence="1 5">Belongs to the thiolase-like superfamily. Thiolase family.</text>
</comment>
<dbReference type="OrthoDB" id="8951704at2"/>
<evidence type="ECO:0000259" key="7">
    <source>
        <dbReference type="Pfam" id="PF02803"/>
    </source>
</evidence>
<accession>A0A0M0I5A3</accession>
<dbReference type="RefSeq" id="WP_053407568.1">
    <property type="nucleotide sequence ID" value="NZ_LHPI01000001.1"/>
</dbReference>
<dbReference type="Pfam" id="PF02803">
    <property type="entry name" value="Thiolase_C"/>
    <property type="match status" value="1"/>
</dbReference>
<dbReference type="PROSITE" id="PS00098">
    <property type="entry name" value="THIOLASE_1"/>
    <property type="match status" value="1"/>
</dbReference>
<feature type="domain" description="Thiolase N-terminal" evidence="6">
    <location>
        <begin position="5"/>
        <end position="263"/>
    </location>
</feature>
<dbReference type="PANTHER" id="PTHR18919:SF107">
    <property type="entry name" value="ACETYL-COA ACETYLTRANSFERASE, CYTOSOLIC"/>
    <property type="match status" value="1"/>
</dbReference>
<dbReference type="AlphaFoldDB" id="A0A0M0I5A3"/>
<comment type="caution">
    <text evidence="8">The sequence shown here is derived from an EMBL/GenBank/DDBJ whole genome shotgun (WGS) entry which is preliminary data.</text>
</comment>
<dbReference type="SUPFAM" id="SSF53901">
    <property type="entry name" value="Thiolase-like"/>
    <property type="match status" value="2"/>
</dbReference>
<evidence type="ECO:0000256" key="4">
    <source>
        <dbReference type="PIRSR" id="PIRSR000429-1"/>
    </source>
</evidence>
<dbReference type="InterPro" id="IPR020613">
    <property type="entry name" value="Thiolase_CS"/>
</dbReference>
<keyword evidence="3 5" id="KW-0012">Acyltransferase</keyword>
<dbReference type="Gene3D" id="3.40.47.10">
    <property type="match status" value="2"/>
</dbReference>
<protein>
    <submittedName>
        <fullName evidence="8">Acetyl-CoA acetyltransferase</fullName>
        <ecNumber evidence="8">2.3.1.9</ecNumber>
    </submittedName>
</protein>
<keyword evidence="9" id="KW-1185">Reference proteome</keyword>
<dbReference type="CDD" id="cd00751">
    <property type="entry name" value="thiolase"/>
    <property type="match status" value="1"/>
</dbReference>
<reference evidence="9" key="1">
    <citation type="submission" date="2015-08" db="EMBL/GenBank/DDBJ databases">
        <title>Vibrio galatheae sp. nov., a novel member of the Vibrionaceae family isolated from the Solomon Islands.</title>
        <authorList>
            <person name="Giubergia S."/>
            <person name="Machado H."/>
            <person name="Mateiu R.V."/>
            <person name="Gram L."/>
        </authorList>
    </citation>
    <scope>NUCLEOTIDE SEQUENCE [LARGE SCALE GENOMIC DNA]</scope>
    <source>
        <strain evidence="9">DSM 19134</strain>
    </source>
</reference>
<dbReference type="Pfam" id="PF00108">
    <property type="entry name" value="Thiolase_N"/>
    <property type="match status" value="1"/>
</dbReference>
<proteinExistence type="inferred from homology"/>
<dbReference type="PIRSF" id="PIRSF000429">
    <property type="entry name" value="Ac-CoA_Ac_transf"/>
    <property type="match status" value="1"/>
</dbReference>
<dbReference type="InterPro" id="IPR020616">
    <property type="entry name" value="Thiolase_N"/>
</dbReference>
<feature type="active site" description="Acyl-thioester intermediate" evidence="4">
    <location>
        <position position="89"/>
    </location>
</feature>
<dbReference type="EC" id="2.3.1.9" evidence="8"/>
<evidence type="ECO:0000313" key="8">
    <source>
        <dbReference type="EMBL" id="KOO09312.1"/>
    </source>
</evidence>
<dbReference type="PROSITE" id="PS00737">
    <property type="entry name" value="THIOLASE_2"/>
    <property type="match status" value="1"/>
</dbReference>
<evidence type="ECO:0000259" key="6">
    <source>
        <dbReference type="Pfam" id="PF00108"/>
    </source>
</evidence>
<dbReference type="PROSITE" id="PS00099">
    <property type="entry name" value="THIOLASE_3"/>
    <property type="match status" value="1"/>
</dbReference>
<evidence type="ECO:0000256" key="3">
    <source>
        <dbReference type="ARBA" id="ARBA00023315"/>
    </source>
</evidence>
<organism evidence="8 9">
    <name type="scientific">Vibrio hepatarius</name>
    <dbReference type="NCBI Taxonomy" id="171383"/>
    <lineage>
        <taxon>Bacteria</taxon>
        <taxon>Pseudomonadati</taxon>
        <taxon>Pseudomonadota</taxon>
        <taxon>Gammaproteobacteria</taxon>
        <taxon>Vibrionales</taxon>
        <taxon>Vibrionaceae</taxon>
        <taxon>Vibrio</taxon>
        <taxon>Vibrio oreintalis group</taxon>
    </lineage>
</organism>
<evidence type="ECO:0000256" key="5">
    <source>
        <dbReference type="RuleBase" id="RU003557"/>
    </source>
</evidence>
<feature type="domain" description="Thiolase C-terminal" evidence="7">
    <location>
        <begin position="271"/>
        <end position="399"/>
    </location>
</feature>
<dbReference type="Proteomes" id="UP000037530">
    <property type="component" value="Unassembled WGS sequence"/>
</dbReference>
<dbReference type="InterPro" id="IPR020617">
    <property type="entry name" value="Thiolase_C"/>
</dbReference>
<feature type="active site" description="Proton acceptor" evidence="4">
    <location>
        <position position="358"/>
    </location>
</feature>
<dbReference type="InterPro" id="IPR016039">
    <property type="entry name" value="Thiolase-like"/>
</dbReference>
<dbReference type="FunFam" id="3.40.47.10:FF:000010">
    <property type="entry name" value="Acetyl-CoA acetyltransferase (Thiolase)"/>
    <property type="match status" value="1"/>
</dbReference>
<dbReference type="PATRIC" id="fig|171383.3.peg.582"/>
<dbReference type="InterPro" id="IPR020615">
    <property type="entry name" value="Thiolase_acyl_enz_int_AS"/>
</dbReference>
<sequence>MSEKVYVVAAKRTAIGTFMGSLSSMKTVELGSIAIKAALEQARVNPKLVDEVIAGNVLSAGQGQGVGRQAAVHAGIPVETPAYTLNMICGSGMKAILNGVNSIKAGEVDIVVAAGMESMSNAPFVMDGGVRSGHRMGDVSIIDTMLKDGLTDAFEDYHMGITAENIAKQFEISREEQDAFAATSQQRAEHAIQAGHFKQEIVPVEVATRKGSYVVDTDEHPRYGTTQESLSTLRPAFDKQGTVTAGNASGINDGAFALVLVSQAALKAHALTPLAEVVSIAQAGVDPSVMGLGPVPAVTQALNKAQLRLSDIKRLELNEAFAAQAIGVMKGLSSQHNVDYSWFADKTNVNGGAIALGHPIGASGGRIVTSLIYEMVRSESNLGLASLCIGGGMGTAIILSIANN</sequence>
<gene>
    <name evidence="8" type="ORF">AKJ31_02850</name>
</gene>
<evidence type="ECO:0000256" key="2">
    <source>
        <dbReference type="ARBA" id="ARBA00022679"/>
    </source>
</evidence>
<dbReference type="GO" id="GO:0003985">
    <property type="term" value="F:acetyl-CoA C-acetyltransferase activity"/>
    <property type="evidence" value="ECO:0007669"/>
    <property type="project" value="UniProtKB-EC"/>
</dbReference>
<dbReference type="PANTHER" id="PTHR18919">
    <property type="entry name" value="ACETYL-COA C-ACYLTRANSFERASE"/>
    <property type="match status" value="1"/>
</dbReference>
<dbReference type="InterPro" id="IPR002155">
    <property type="entry name" value="Thiolase"/>
</dbReference>
<evidence type="ECO:0000256" key="1">
    <source>
        <dbReference type="ARBA" id="ARBA00010982"/>
    </source>
</evidence>
<feature type="active site" description="Proton acceptor" evidence="4">
    <location>
        <position position="388"/>
    </location>
</feature>
<keyword evidence="2 5" id="KW-0808">Transferase</keyword>